<reference evidence="2" key="1">
    <citation type="submission" date="2016-06" db="UniProtKB">
        <authorList>
            <consortium name="WormBaseParasite"/>
        </authorList>
    </citation>
    <scope>IDENTIFICATION</scope>
</reference>
<proteinExistence type="predicted"/>
<evidence type="ECO:0000313" key="2">
    <source>
        <dbReference type="WBParaSite" id="SSLN_0001702401-mRNA-1"/>
    </source>
</evidence>
<sequence>LRSQLYGRPELNLGSLSHLLGRRIPGYKDLPDWPLVPPDPLTREVAEPTSTQYPGQEEGDAARMLASRQSGSWRSDAHSEEEVSLCTESDEDLREEGEEEEESDQEQNEEESDQEHLKESQESEDEEEAGTGGSRSDWRRHGRTPSSTESSDAEFTASRPATRRQQPTRQKPPSPDITESATESESETEEQHSGWKDFAPVKPQSSQEDRRREKTQVSGVAGAARGRATTPPPCSAVVMGAQPE</sequence>
<organism evidence="2">
    <name type="scientific">Schistocephalus solidus</name>
    <name type="common">Tapeworm</name>
    <dbReference type="NCBI Taxonomy" id="70667"/>
    <lineage>
        <taxon>Eukaryota</taxon>
        <taxon>Metazoa</taxon>
        <taxon>Spiralia</taxon>
        <taxon>Lophotrochozoa</taxon>
        <taxon>Platyhelminthes</taxon>
        <taxon>Cestoda</taxon>
        <taxon>Eucestoda</taxon>
        <taxon>Diphyllobothriidea</taxon>
        <taxon>Diphyllobothriidae</taxon>
        <taxon>Schistocephalus</taxon>
    </lineage>
</organism>
<dbReference type="AlphaFoldDB" id="A0A183TIV2"/>
<evidence type="ECO:0000256" key="1">
    <source>
        <dbReference type="SAM" id="MobiDB-lite"/>
    </source>
</evidence>
<name>A0A183TIV2_SCHSO</name>
<accession>A0A183TIV2</accession>
<feature type="compositionally biased region" description="Low complexity" evidence="1">
    <location>
        <begin position="158"/>
        <end position="169"/>
    </location>
</feature>
<protein>
    <submittedName>
        <fullName evidence="2">MYT1 domain-containing protein</fullName>
    </submittedName>
</protein>
<dbReference type="WBParaSite" id="SSLN_0001702401-mRNA-1">
    <property type="protein sequence ID" value="SSLN_0001702401-mRNA-1"/>
    <property type="gene ID" value="SSLN_0001702401"/>
</dbReference>
<feature type="region of interest" description="Disordered" evidence="1">
    <location>
        <begin position="23"/>
        <end position="244"/>
    </location>
</feature>
<feature type="compositionally biased region" description="Acidic residues" evidence="1">
    <location>
        <begin position="88"/>
        <end position="113"/>
    </location>
</feature>